<feature type="transmembrane region" description="Helical" evidence="5">
    <location>
        <begin position="363"/>
        <end position="382"/>
    </location>
</feature>
<feature type="transmembrane region" description="Helical" evidence="5">
    <location>
        <begin position="263"/>
        <end position="289"/>
    </location>
</feature>
<feature type="transmembrane region" description="Helical" evidence="5">
    <location>
        <begin position="445"/>
        <end position="463"/>
    </location>
</feature>
<feature type="transmembrane region" description="Helical" evidence="5">
    <location>
        <begin position="39"/>
        <end position="59"/>
    </location>
</feature>
<dbReference type="PANTHER" id="PTHR43243">
    <property type="entry name" value="INNER MEMBRANE TRANSPORTER YGJI-RELATED"/>
    <property type="match status" value="1"/>
</dbReference>
<name>A0ABN1CUG1_SACER</name>
<dbReference type="PANTHER" id="PTHR43243:SF24">
    <property type="entry name" value="CATIONIC AMINO ACID TRANSPORT INTEGRAL MEMBRANE PROTEIN ROCE-RELATED"/>
    <property type="match status" value="1"/>
</dbReference>
<evidence type="ECO:0000313" key="7">
    <source>
        <dbReference type="Proteomes" id="UP001500729"/>
    </source>
</evidence>
<proteinExistence type="predicted"/>
<evidence type="ECO:0000256" key="1">
    <source>
        <dbReference type="ARBA" id="ARBA00004141"/>
    </source>
</evidence>
<feature type="transmembrane region" description="Helical" evidence="5">
    <location>
        <begin position="309"/>
        <end position="334"/>
    </location>
</feature>
<keyword evidence="2 5" id="KW-0812">Transmembrane</keyword>
<feature type="transmembrane region" description="Helical" evidence="5">
    <location>
        <begin position="388"/>
        <end position="408"/>
    </location>
</feature>
<dbReference type="Gene3D" id="1.20.1740.10">
    <property type="entry name" value="Amino acid/polyamine transporter I"/>
    <property type="match status" value="1"/>
</dbReference>
<reference evidence="6 7" key="1">
    <citation type="journal article" date="2019" name="Int. J. Syst. Evol. Microbiol.">
        <title>The Global Catalogue of Microorganisms (GCM) 10K type strain sequencing project: providing services to taxonomists for standard genome sequencing and annotation.</title>
        <authorList>
            <consortium name="The Broad Institute Genomics Platform"/>
            <consortium name="The Broad Institute Genome Sequencing Center for Infectious Disease"/>
            <person name="Wu L."/>
            <person name="Ma J."/>
        </authorList>
    </citation>
    <scope>NUCLEOTIDE SEQUENCE [LARGE SCALE GENOMIC DNA]</scope>
    <source>
        <strain evidence="6 7">JCM 10303</strain>
    </source>
</reference>
<feature type="transmembrane region" description="Helical" evidence="5">
    <location>
        <begin position="71"/>
        <end position="91"/>
    </location>
</feature>
<keyword evidence="3 5" id="KW-1133">Transmembrane helix</keyword>
<dbReference type="InterPro" id="IPR002293">
    <property type="entry name" value="AA/rel_permease1"/>
</dbReference>
<evidence type="ECO:0000256" key="4">
    <source>
        <dbReference type="ARBA" id="ARBA00023136"/>
    </source>
</evidence>
<comment type="caution">
    <text evidence="6">The sequence shown here is derived from an EMBL/GenBank/DDBJ whole genome shotgun (WGS) entry which is preliminary data.</text>
</comment>
<protein>
    <submittedName>
        <fullName evidence="6">Amino acid permease</fullName>
    </submittedName>
</protein>
<feature type="transmembrane region" description="Helical" evidence="5">
    <location>
        <begin position="164"/>
        <end position="182"/>
    </location>
</feature>
<dbReference type="EMBL" id="BAAAGS010000014">
    <property type="protein sequence ID" value="GAA0525346.1"/>
    <property type="molecule type" value="Genomic_DNA"/>
</dbReference>
<dbReference type="Pfam" id="PF13520">
    <property type="entry name" value="AA_permease_2"/>
    <property type="match status" value="1"/>
</dbReference>
<feature type="transmembrane region" description="Helical" evidence="5">
    <location>
        <begin position="194"/>
        <end position="215"/>
    </location>
</feature>
<keyword evidence="7" id="KW-1185">Reference proteome</keyword>
<dbReference type="RefSeq" id="WP_009942418.1">
    <property type="nucleotide sequence ID" value="NZ_BAAAGS010000014.1"/>
</dbReference>
<evidence type="ECO:0000313" key="6">
    <source>
        <dbReference type="EMBL" id="GAA0525346.1"/>
    </source>
</evidence>
<evidence type="ECO:0000256" key="2">
    <source>
        <dbReference type="ARBA" id="ARBA00022692"/>
    </source>
</evidence>
<evidence type="ECO:0000256" key="5">
    <source>
        <dbReference type="SAM" id="Phobius"/>
    </source>
</evidence>
<organism evidence="6 7">
    <name type="scientific">Saccharopolyspora erythraea</name>
    <name type="common">Streptomyces erythraeus</name>
    <dbReference type="NCBI Taxonomy" id="1836"/>
    <lineage>
        <taxon>Bacteria</taxon>
        <taxon>Bacillati</taxon>
        <taxon>Actinomycetota</taxon>
        <taxon>Actinomycetes</taxon>
        <taxon>Pseudonocardiales</taxon>
        <taxon>Pseudonocardiaceae</taxon>
        <taxon>Saccharopolyspora</taxon>
    </lineage>
</organism>
<feature type="transmembrane region" description="Helical" evidence="5">
    <location>
        <begin position="221"/>
        <end position="242"/>
    </location>
</feature>
<keyword evidence="4 5" id="KW-0472">Membrane</keyword>
<accession>A0ABN1CUG1</accession>
<feature type="transmembrane region" description="Helical" evidence="5">
    <location>
        <begin position="112"/>
        <end position="136"/>
    </location>
</feature>
<dbReference type="Proteomes" id="UP001500729">
    <property type="component" value="Unassembled WGS sequence"/>
</dbReference>
<evidence type="ECO:0000256" key="3">
    <source>
        <dbReference type="ARBA" id="ARBA00022989"/>
    </source>
</evidence>
<gene>
    <name evidence="6" type="ORF">GCM10009533_25920</name>
</gene>
<feature type="transmembrane region" description="Helical" evidence="5">
    <location>
        <begin position="420"/>
        <end position="439"/>
    </location>
</feature>
<sequence length="495" mass="51887">MPRQALDASRLLRRKPISTLHAETGTETGGGELRRSLGVVRLTMIGVGSTVGTGIFFVLNEAVPKAGPAVVLSFIIAGITAALTALCYAELASAIPVSGASYTYAYATLGELIAYVVGACLILEYGVAASAVAVGWGEYLNRLLGDTVGWQIPEALSAPPGEGGVLNVPSAVLVMLCCFLLVRGAKESATINAITVFIKLGVLLLFVVVAMMAFNDANAQPFAPFGFAGVGTAASMVFFSYIGMDTVSTAGEEVRNPRRTLPLALFWSIVIVTTIYILVAVAGVGAQSWRAFEGQDAGLAAILSNLTGSGWAAVVLALGGVISIFGVTLTTIYGQTRVLFSMGRDGMLPESFHKVNPRSRTPVRNTVIVSAFVGLLAAVVPLSTLSNLTSMGTLVAFAVVSAGVLVLRRTRPDLERGFRVPGGPVIPVLSIAACLYLIYELPLETYLMFAVWIAVALVWYFTYSVKHSRLNDTAAAGPELADDGRASDAASPDRP</sequence>
<comment type="subcellular location">
    <subcellularLocation>
        <location evidence="1">Membrane</location>
        <topology evidence="1">Multi-pass membrane protein</topology>
    </subcellularLocation>
</comment>
<dbReference type="PIRSF" id="PIRSF006060">
    <property type="entry name" value="AA_transporter"/>
    <property type="match status" value="1"/>
</dbReference>